<proteinExistence type="predicted"/>
<feature type="domain" description="VOC" evidence="1">
    <location>
        <begin position="16"/>
        <end position="124"/>
    </location>
</feature>
<evidence type="ECO:0000313" key="3">
    <source>
        <dbReference type="Proteomes" id="UP001237592"/>
    </source>
</evidence>
<gene>
    <name evidence="2" type="ORF">RB624_12815</name>
</gene>
<evidence type="ECO:0000259" key="1">
    <source>
        <dbReference type="PROSITE" id="PS51819"/>
    </source>
</evidence>
<sequence length="133" mass="14711">MMALFFIYQEQNMIKGLRTVTYPVPDLDKAKAWYSQVFNTTPYFDQPFYVGFAIGGFELGLLPDGQPGTQGSVTYWGVDGIEQEVERIVALGGSLHHPITDVGDGIRTVELLDPFGNQIGLIDNPHFDTGKVV</sequence>
<dbReference type="SUPFAM" id="SSF54593">
    <property type="entry name" value="Glyoxalase/Bleomycin resistance protein/Dihydroxybiphenyl dioxygenase"/>
    <property type="match status" value="1"/>
</dbReference>
<dbReference type="PANTHER" id="PTHR33993">
    <property type="entry name" value="GLYOXALASE-RELATED"/>
    <property type="match status" value="1"/>
</dbReference>
<dbReference type="RefSeq" id="WP_231958488.1">
    <property type="nucleotide sequence ID" value="NZ_CBCRWJ010000007.1"/>
</dbReference>
<dbReference type="InterPro" id="IPR052164">
    <property type="entry name" value="Anthracycline_SecMetBiosynth"/>
</dbReference>
<dbReference type="InterPro" id="IPR037523">
    <property type="entry name" value="VOC_core"/>
</dbReference>
<accession>A0ABU0XUY0</accession>
<protein>
    <submittedName>
        <fullName evidence="2">VOC family protein</fullName>
    </submittedName>
</protein>
<dbReference type="InterPro" id="IPR029068">
    <property type="entry name" value="Glyas_Bleomycin-R_OHBP_Dase"/>
</dbReference>
<dbReference type="Gene3D" id="3.10.180.10">
    <property type="entry name" value="2,3-Dihydroxybiphenyl 1,2-Dioxygenase, domain 1"/>
    <property type="match status" value="1"/>
</dbReference>
<dbReference type="InterPro" id="IPR004360">
    <property type="entry name" value="Glyas_Fos-R_dOase_dom"/>
</dbReference>
<dbReference type="PANTHER" id="PTHR33993:SF2">
    <property type="entry name" value="VOC DOMAIN-CONTAINING PROTEIN"/>
    <property type="match status" value="1"/>
</dbReference>
<evidence type="ECO:0000313" key="2">
    <source>
        <dbReference type="EMBL" id="MDQ4626769.1"/>
    </source>
</evidence>
<organism evidence="2 3">
    <name type="scientific">Janthinobacterium lividum</name>
    <dbReference type="NCBI Taxonomy" id="29581"/>
    <lineage>
        <taxon>Bacteria</taxon>
        <taxon>Pseudomonadati</taxon>
        <taxon>Pseudomonadota</taxon>
        <taxon>Betaproteobacteria</taxon>
        <taxon>Burkholderiales</taxon>
        <taxon>Oxalobacteraceae</taxon>
        <taxon>Janthinobacterium</taxon>
    </lineage>
</organism>
<dbReference type="Proteomes" id="UP001237592">
    <property type="component" value="Unassembled WGS sequence"/>
</dbReference>
<comment type="caution">
    <text evidence="2">The sequence shown here is derived from an EMBL/GenBank/DDBJ whole genome shotgun (WGS) entry which is preliminary data.</text>
</comment>
<dbReference type="Pfam" id="PF00903">
    <property type="entry name" value="Glyoxalase"/>
    <property type="match status" value="1"/>
</dbReference>
<reference evidence="2 3" key="1">
    <citation type="submission" date="2023-08" db="EMBL/GenBank/DDBJ databases">
        <title>Draft genome sequence of Janthinobacterium lividum.</title>
        <authorList>
            <person name="Chun B.H."/>
            <person name="Lee Y."/>
        </authorList>
    </citation>
    <scope>NUCLEOTIDE SEQUENCE [LARGE SCALE GENOMIC DNA]</scope>
    <source>
        <strain evidence="2 3">AMJK</strain>
    </source>
</reference>
<dbReference type="PROSITE" id="PS51819">
    <property type="entry name" value="VOC"/>
    <property type="match status" value="1"/>
</dbReference>
<dbReference type="EMBL" id="JAVFKP010000002">
    <property type="protein sequence ID" value="MDQ4626769.1"/>
    <property type="molecule type" value="Genomic_DNA"/>
</dbReference>
<keyword evidence="3" id="KW-1185">Reference proteome</keyword>
<name>A0ABU0XUY0_9BURK</name>